<dbReference type="SMART" id="SM00344">
    <property type="entry name" value="HTH_ASNC"/>
    <property type="match status" value="1"/>
</dbReference>
<keyword evidence="1" id="KW-0805">Transcription regulation</keyword>
<dbReference type="GO" id="GO:0043565">
    <property type="term" value="F:sequence-specific DNA binding"/>
    <property type="evidence" value="ECO:0007669"/>
    <property type="project" value="InterPro"/>
</dbReference>
<dbReference type="PROSITE" id="PS50956">
    <property type="entry name" value="HTH_ASNC_2"/>
    <property type="match status" value="1"/>
</dbReference>
<organism evidence="5 6">
    <name type="scientific">Mammaliicoccus sciuri</name>
    <name type="common">Staphylococcus sciuri</name>
    <dbReference type="NCBI Taxonomy" id="1296"/>
    <lineage>
        <taxon>Bacteria</taxon>
        <taxon>Bacillati</taxon>
        <taxon>Bacillota</taxon>
        <taxon>Bacilli</taxon>
        <taxon>Bacillales</taxon>
        <taxon>Staphylococcaceae</taxon>
        <taxon>Mammaliicoccus</taxon>
    </lineage>
</organism>
<dbReference type="PANTHER" id="PTHR30154">
    <property type="entry name" value="LEUCINE-RESPONSIVE REGULATORY PROTEIN"/>
    <property type="match status" value="1"/>
</dbReference>
<evidence type="ECO:0000256" key="3">
    <source>
        <dbReference type="ARBA" id="ARBA00023163"/>
    </source>
</evidence>
<gene>
    <name evidence="5" type="ORF">NQ032_00565</name>
</gene>
<dbReference type="InterPro" id="IPR000485">
    <property type="entry name" value="AsnC-type_HTH_dom"/>
</dbReference>
<dbReference type="InterPro" id="IPR036388">
    <property type="entry name" value="WH-like_DNA-bd_sf"/>
</dbReference>
<dbReference type="Proteomes" id="UP001204068">
    <property type="component" value="Unassembled WGS sequence"/>
</dbReference>
<evidence type="ECO:0000313" key="5">
    <source>
        <dbReference type="EMBL" id="MCQ9302106.1"/>
    </source>
</evidence>
<name>A0AAW5LEU2_MAMSC</name>
<keyword evidence="2" id="KW-0238">DNA-binding</keyword>
<dbReference type="SUPFAM" id="SSF46785">
    <property type="entry name" value="Winged helix' DNA-binding domain"/>
    <property type="match status" value="1"/>
</dbReference>
<dbReference type="AlphaFoldDB" id="A0AAW5LEU2"/>
<evidence type="ECO:0000256" key="1">
    <source>
        <dbReference type="ARBA" id="ARBA00023015"/>
    </source>
</evidence>
<sequence length="136" mass="16037">MDLTDRKILKILEENSKSSLSDISRMVNLSIPSVRERINKMKDLNIIEKYTIDINYNSLGFGIDVIINISIKNNLYTDFKTFIKDQENVEFCYRISGESCFVFKMHFETMDSVEEFIDKSQYYGHTKTQFIFSRSI</sequence>
<dbReference type="Pfam" id="PF01037">
    <property type="entry name" value="AsnC_trans_reg"/>
    <property type="match status" value="1"/>
</dbReference>
<dbReference type="InterPro" id="IPR019888">
    <property type="entry name" value="Tscrpt_reg_AsnC-like"/>
</dbReference>
<accession>A0AAW5LEU2</accession>
<evidence type="ECO:0000256" key="2">
    <source>
        <dbReference type="ARBA" id="ARBA00023125"/>
    </source>
</evidence>
<dbReference type="Gene3D" id="1.10.10.10">
    <property type="entry name" value="Winged helix-like DNA-binding domain superfamily/Winged helix DNA-binding domain"/>
    <property type="match status" value="1"/>
</dbReference>
<dbReference type="Pfam" id="PF13404">
    <property type="entry name" value="HTH_AsnC-type"/>
    <property type="match status" value="1"/>
</dbReference>
<protein>
    <submittedName>
        <fullName evidence="5">Lrp/AsnC family transcriptional regulator</fullName>
    </submittedName>
</protein>
<reference evidence="5" key="1">
    <citation type="submission" date="2022-07" db="EMBL/GenBank/DDBJ databases">
        <title>Bacterial species isolated from the porcine tonsil microbiota.</title>
        <authorList>
            <person name="Oliveira I.M.F."/>
        </authorList>
    </citation>
    <scope>NUCLEOTIDE SEQUENCE</scope>
    <source>
        <strain evidence="5">8QC2O2</strain>
    </source>
</reference>
<dbReference type="PANTHER" id="PTHR30154:SF53">
    <property type="entry name" value="HTH-TYPE TRANSCRIPTIONAL REGULATOR LRPC"/>
    <property type="match status" value="1"/>
</dbReference>
<dbReference type="Gene3D" id="3.30.70.920">
    <property type="match status" value="1"/>
</dbReference>
<dbReference type="GO" id="GO:0005829">
    <property type="term" value="C:cytosol"/>
    <property type="evidence" value="ECO:0007669"/>
    <property type="project" value="TreeGrafter"/>
</dbReference>
<dbReference type="SUPFAM" id="SSF54909">
    <property type="entry name" value="Dimeric alpha+beta barrel"/>
    <property type="match status" value="1"/>
</dbReference>
<feature type="domain" description="HTH asnC-type" evidence="4">
    <location>
        <begin position="1"/>
        <end position="62"/>
    </location>
</feature>
<dbReference type="InterPro" id="IPR036390">
    <property type="entry name" value="WH_DNA-bd_sf"/>
</dbReference>
<dbReference type="InterPro" id="IPR019887">
    <property type="entry name" value="Tscrpt_reg_AsnC/Lrp_C"/>
</dbReference>
<dbReference type="EMBL" id="JANILD010000001">
    <property type="protein sequence ID" value="MCQ9302106.1"/>
    <property type="molecule type" value="Genomic_DNA"/>
</dbReference>
<dbReference type="PRINTS" id="PR00033">
    <property type="entry name" value="HTHASNC"/>
</dbReference>
<evidence type="ECO:0000259" key="4">
    <source>
        <dbReference type="PROSITE" id="PS50956"/>
    </source>
</evidence>
<dbReference type="RefSeq" id="WP_058610945.1">
    <property type="nucleotide sequence ID" value="NZ_CP067416.1"/>
</dbReference>
<dbReference type="InterPro" id="IPR011008">
    <property type="entry name" value="Dimeric_a/b-barrel"/>
</dbReference>
<proteinExistence type="predicted"/>
<evidence type="ECO:0000313" key="6">
    <source>
        <dbReference type="Proteomes" id="UP001204068"/>
    </source>
</evidence>
<dbReference type="InterPro" id="IPR011991">
    <property type="entry name" value="ArsR-like_HTH"/>
</dbReference>
<dbReference type="CDD" id="cd00090">
    <property type="entry name" value="HTH_ARSR"/>
    <property type="match status" value="1"/>
</dbReference>
<comment type="caution">
    <text evidence="5">The sequence shown here is derived from an EMBL/GenBank/DDBJ whole genome shotgun (WGS) entry which is preliminary data.</text>
</comment>
<dbReference type="GO" id="GO:0043200">
    <property type="term" value="P:response to amino acid"/>
    <property type="evidence" value="ECO:0007669"/>
    <property type="project" value="TreeGrafter"/>
</dbReference>
<keyword evidence="3" id="KW-0804">Transcription</keyword>